<dbReference type="EC" id="4.2.2.-" evidence="4"/>
<dbReference type="InterPro" id="IPR007730">
    <property type="entry name" value="SPOR-like_dom"/>
</dbReference>
<dbReference type="InterPro" id="IPR009009">
    <property type="entry name" value="RlpA-like_DPBB"/>
</dbReference>
<feature type="signal peptide" evidence="6">
    <location>
        <begin position="1"/>
        <end position="19"/>
    </location>
</feature>
<comment type="function">
    <text evidence="4">Lytic transglycosylase with a strong preference for naked glycan strands that lack stem peptides.</text>
</comment>
<keyword evidence="4" id="KW-1003">Cell membrane</keyword>
<keyword evidence="1 6" id="KW-0732">Signal</keyword>
<dbReference type="CDD" id="cd22268">
    <property type="entry name" value="DPBB_RlpA-like"/>
    <property type="match status" value="1"/>
</dbReference>
<keyword evidence="4" id="KW-0472">Membrane</keyword>
<protein>
    <recommendedName>
        <fullName evidence="4">Endolytic peptidoglycan transglycosylase RlpA</fullName>
        <ecNumber evidence="4">4.2.2.-</ecNumber>
    </recommendedName>
</protein>
<dbReference type="GO" id="GO:0042834">
    <property type="term" value="F:peptidoglycan binding"/>
    <property type="evidence" value="ECO:0007669"/>
    <property type="project" value="InterPro"/>
</dbReference>
<dbReference type="Proteomes" id="UP000295517">
    <property type="component" value="Chromosome"/>
</dbReference>
<dbReference type="SUPFAM" id="SSF50685">
    <property type="entry name" value="Barwin-like endoglucanases"/>
    <property type="match status" value="1"/>
</dbReference>
<evidence type="ECO:0000256" key="1">
    <source>
        <dbReference type="ARBA" id="ARBA00022729"/>
    </source>
</evidence>
<dbReference type="InterPro" id="IPR034718">
    <property type="entry name" value="RlpA"/>
</dbReference>
<dbReference type="PANTHER" id="PTHR34183">
    <property type="entry name" value="ENDOLYTIC PEPTIDOGLYCAN TRANSGLYCOSYLASE RLPA"/>
    <property type="match status" value="1"/>
</dbReference>
<evidence type="ECO:0000256" key="3">
    <source>
        <dbReference type="ARBA" id="ARBA00023316"/>
    </source>
</evidence>
<dbReference type="GO" id="GO:0071555">
    <property type="term" value="P:cell wall organization"/>
    <property type="evidence" value="ECO:0007669"/>
    <property type="project" value="UniProtKB-KW"/>
</dbReference>
<reference evidence="8 9" key="1">
    <citation type="submission" date="2019-03" db="EMBL/GenBank/DDBJ databases">
        <title>Diverse conjugative elements silence natural transformation in Legionella species.</title>
        <authorList>
            <person name="Durieux I."/>
            <person name="Ginevra C."/>
            <person name="Attaiech L."/>
            <person name="Picq K."/>
            <person name="Juan P.A."/>
            <person name="Jarraud S."/>
            <person name="Charpentier X."/>
        </authorList>
    </citation>
    <scope>NUCLEOTIDE SEQUENCE [LARGE SCALE GENOMIC DNA]</scope>
    <source>
        <strain evidence="8 9">HL-0427-4011</strain>
    </source>
</reference>
<feature type="chain" id="PRO_5043667961" description="Endolytic peptidoglycan transglycosylase RlpA" evidence="6">
    <location>
        <begin position="20"/>
        <end position="262"/>
    </location>
</feature>
<dbReference type="GO" id="GO:0000270">
    <property type="term" value="P:peptidoglycan metabolic process"/>
    <property type="evidence" value="ECO:0007669"/>
    <property type="project" value="UniProtKB-UniRule"/>
</dbReference>
<dbReference type="PROSITE" id="PS51724">
    <property type="entry name" value="SPOR"/>
    <property type="match status" value="1"/>
</dbReference>
<dbReference type="Pfam" id="PF03330">
    <property type="entry name" value="DPBB_1"/>
    <property type="match status" value="1"/>
</dbReference>
<dbReference type="PROSITE" id="PS51257">
    <property type="entry name" value="PROKAR_LIPOPROTEIN"/>
    <property type="match status" value="1"/>
</dbReference>
<evidence type="ECO:0000256" key="5">
    <source>
        <dbReference type="RuleBase" id="RU003495"/>
    </source>
</evidence>
<evidence type="ECO:0000259" key="7">
    <source>
        <dbReference type="PROSITE" id="PS51724"/>
    </source>
</evidence>
<evidence type="ECO:0000313" key="8">
    <source>
        <dbReference type="EMBL" id="QBR84342.1"/>
    </source>
</evidence>
<keyword evidence="4" id="KW-0449">Lipoprotein</keyword>
<dbReference type="Gene3D" id="2.40.40.10">
    <property type="entry name" value="RlpA-like domain"/>
    <property type="match status" value="1"/>
</dbReference>
<dbReference type="RefSeq" id="WP_135060599.1">
    <property type="nucleotide sequence ID" value="NZ_CP038254.1"/>
</dbReference>
<dbReference type="GO" id="GO:0005886">
    <property type="term" value="C:plasma membrane"/>
    <property type="evidence" value="ECO:0007669"/>
    <property type="project" value="UniProtKB-SubCell"/>
</dbReference>
<accession>A0AAX1EHJ1</accession>
<dbReference type="Gene3D" id="3.30.70.1070">
    <property type="entry name" value="Sporulation related repeat"/>
    <property type="match status" value="1"/>
</dbReference>
<keyword evidence="3 4" id="KW-0961">Cell wall biogenesis/degradation</keyword>
<dbReference type="InterPro" id="IPR012997">
    <property type="entry name" value="RplA"/>
</dbReference>
<keyword evidence="2 4" id="KW-0456">Lyase</keyword>
<dbReference type="Pfam" id="PF05036">
    <property type="entry name" value="SPOR"/>
    <property type="match status" value="1"/>
</dbReference>
<dbReference type="GO" id="GO:0008932">
    <property type="term" value="F:lytic endotransglycosylase activity"/>
    <property type="evidence" value="ECO:0007669"/>
    <property type="project" value="UniProtKB-UniRule"/>
</dbReference>
<dbReference type="HAMAP" id="MF_02071">
    <property type="entry name" value="RlpA"/>
    <property type="match status" value="1"/>
</dbReference>
<comment type="similarity">
    <text evidence="4 5">Belongs to the RlpA family.</text>
</comment>
<keyword evidence="4" id="KW-0564">Palmitate</keyword>
<dbReference type="AlphaFoldDB" id="A0AAX1EHJ1"/>
<dbReference type="NCBIfam" id="TIGR00413">
    <property type="entry name" value="rlpA"/>
    <property type="match status" value="1"/>
</dbReference>
<dbReference type="PANTHER" id="PTHR34183:SF1">
    <property type="entry name" value="ENDOLYTIC PEPTIDOGLYCAN TRANSGLYCOSYLASE RLPA"/>
    <property type="match status" value="1"/>
</dbReference>
<comment type="subcellular location">
    <subcellularLocation>
        <location evidence="4">Cell membrane</location>
        <topology evidence="4">Lipid-anchor</topology>
    </subcellularLocation>
</comment>
<feature type="domain" description="SPOR" evidence="7">
    <location>
        <begin position="186"/>
        <end position="262"/>
    </location>
</feature>
<proteinExistence type="inferred from homology"/>
<dbReference type="InterPro" id="IPR036680">
    <property type="entry name" value="SPOR-like_sf"/>
</dbReference>
<name>A0AAX1EHJ1_9GAMM</name>
<dbReference type="EMBL" id="CP038254">
    <property type="protein sequence ID" value="QBR84342.1"/>
    <property type="molecule type" value="Genomic_DNA"/>
</dbReference>
<evidence type="ECO:0000313" key="9">
    <source>
        <dbReference type="Proteomes" id="UP000295517"/>
    </source>
</evidence>
<sequence length="262" mass="29092">MRHLIFLFLLLLSSCSSQYPINNEKKIKPLTKKIEPASTLEEDGPPRAMKEASFIEAVPVSEPLSRYGNPQAYDVEGKTYNVLQTASGYKSRGIASWYGTKFHKKRTSSGEEYNMYAMTAAHKTLPLPTYVKVKNLKNGRVAIVKVNDRGPFRKDRIIDLSYAAAAKLGLLPEGTAPVEIETLKSAEKKALYYIQAGAFHSEKLAKTLQKKLALLISSPVFVARFDKHFLVKAGPFKNISHIEEAQKVLDANGIKGSFATLN</sequence>
<dbReference type="InterPro" id="IPR036908">
    <property type="entry name" value="RlpA-like_sf"/>
</dbReference>
<gene>
    <name evidence="4" type="primary">rlpA</name>
    <name evidence="8" type="ORF">E3983_08190</name>
</gene>
<evidence type="ECO:0000256" key="4">
    <source>
        <dbReference type="HAMAP-Rule" id="MF_02071"/>
    </source>
</evidence>
<evidence type="ECO:0000256" key="6">
    <source>
        <dbReference type="SAM" id="SignalP"/>
    </source>
</evidence>
<evidence type="ECO:0000256" key="2">
    <source>
        <dbReference type="ARBA" id="ARBA00023239"/>
    </source>
</evidence>
<dbReference type="SUPFAM" id="SSF110997">
    <property type="entry name" value="Sporulation related repeat"/>
    <property type="match status" value="1"/>
</dbReference>
<organism evidence="8 9">
    <name type="scientific">Legionella israelensis</name>
    <dbReference type="NCBI Taxonomy" id="454"/>
    <lineage>
        <taxon>Bacteria</taxon>
        <taxon>Pseudomonadati</taxon>
        <taxon>Pseudomonadota</taxon>
        <taxon>Gammaproteobacteria</taxon>
        <taxon>Legionellales</taxon>
        <taxon>Legionellaceae</taxon>
        <taxon>Legionella</taxon>
    </lineage>
</organism>